<protein>
    <recommendedName>
        <fullName evidence="3">Retrovirus-related Pol polyprotein from transposon 17.6</fullName>
    </recommendedName>
</protein>
<dbReference type="EMBL" id="CM003603">
    <property type="protein sequence ID" value="KYP76586.1"/>
    <property type="molecule type" value="Genomic_DNA"/>
</dbReference>
<dbReference type="Gramene" id="C.cajan_20233.t">
    <property type="protein sequence ID" value="C.cajan_20233.t.cds1"/>
    <property type="gene ID" value="C.cajan_20233"/>
</dbReference>
<organism evidence="1 2">
    <name type="scientific">Cajanus cajan</name>
    <name type="common">Pigeon pea</name>
    <name type="synonym">Cajanus indicus</name>
    <dbReference type="NCBI Taxonomy" id="3821"/>
    <lineage>
        <taxon>Eukaryota</taxon>
        <taxon>Viridiplantae</taxon>
        <taxon>Streptophyta</taxon>
        <taxon>Embryophyta</taxon>
        <taxon>Tracheophyta</taxon>
        <taxon>Spermatophyta</taxon>
        <taxon>Magnoliopsida</taxon>
        <taxon>eudicotyledons</taxon>
        <taxon>Gunneridae</taxon>
        <taxon>Pentapetalae</taxon>
        <taxon>rosids</taxon>
        <taxon>fabids</taxon>
        <taxon>Fabales</taxon>
        <taxon>Fabaceae</taxon>
        <taxon>Papilionoideae</taxon>
        <taxon>50 kb inversion clade</taxon>
        <taxon>NPAAA clade</taxon>
        <taxon>indigoferoid/millettioid clade</taxon>
        <taxon>Phaseoleae</taxon>
        <taxon>Cajanus</taxon>
    </lineage>
</organism>
<evidence type="ECO:0000313" key="2">
    <source>
        <dbReference type="Proteomes" id="UP000075243"/>
    </source>
</evidence>
<name>A0A151UB80_CAJCA</name>
<dbReference type="PANTHER" id="PTHR37984:SF5">
    <property type="entry name" value="PROTEIN NYNRIN-LIKE"/>
    <property type="match status" value="1"/>
</dbReference>
<dbReference type="STRING" id="3821.A0A151UB80"/>
<sequence length="59" mass="7024">MSKCEFWLFKVRFLGHVISTEGITVDPAKVKVVIQWVPLRTTMKIRSFVELTSYYQRFI</sequence>
<proteinExistence type="predicted"/>
<keyword evidence="2" id="KW-1185">Reference proteome</keyword>
<dbReference type="PANTHER" id="PTHR37984">
    <property type="entry name" value="PROTEIN CBG26694"/>
    <property type="match status" value="1"/>
</dbReference>
<reference evidence="1 2" key="1">
    <citation type="journal article" date="2012" name="Nat. Biotechnol.">
        <title>Draft genome sequence of pigeonpea (Cajanus cajan), an orphan legume crop of resource-poor farmers.</title>
        <authorList>
            <person name="Varshney R.K."/>
            <person name="Chen W."/>
            <person name="Li Y."/>
            <person name="Bharti A.K."/>
            <person name="Saxena R.K."/>
            <person name="Schlueter J.A."/>
            <person name="Donoghue M.T."/>
            <person name="Azam S."/>
            <person name="Fan G."/>
            <person name="Whaley A.M."/>
            <person name="Farmer A.D."/>
            <person name="Sheridan J."/>
            <person name="Iwata A."/>
            <person name="Tuteja R."/>
            <person name="Penmetsa R.V."/>
            <person name="Wu W."/>
            <person name="Upadhyaya H.D."/>
            <person name="Yang S.P."/>
            <person name="Shah T."/>
            <person name="Saxena K.B."/>
            <person name="Michael T."/>
            <person name="McCombie W.R."/>
            <person name="Yang B."/>
            <person name="Zhang G."/>
            <person name="Yang H."/>
            <person name="Wang J."/>
            <person name="Spillane C."/>
            <person name="Cook D.R."/>
            <person name="May G.D."/>
            <person name="Xu X."/>
            <person name="Jackson S.A."/>
        </authorList>
    </citation>
    <scope>NUCLEOTIDE SEQUENCE [LARGE SCALE GENOMIC DNA]</scope>
    <source>
        <strain evidence="2">cv. Asha</strain>
    </source>
</reference>
<dbReference type="Proteomes" id="UP000075243">
    <property type="component" value="Chromosome 1"/>
</dbReference>
<accession>A0A151UB80</accession>
<dbReference type="SUPFAM" id="SSF56672">
    <property type="entry name" value="DNA/RNA polymerases"/>
    <property type="match status" value="1"/>
</dbReference>
<dbReference type="InterPro" id="IPR050951">
    <property type="entry name" value="Retrovirus_Pol_polyprotein"/>
</dbReference>
<gene>
    <name evidence="1" type="ORF">KK1_020834</name>
</gene>
<evidence type="ECO:0008006" key="3">
    <source>
        <dbReference type="Google" id="ProtNLM"/>
    </source>
</evidence>
<evidence type="ECO:0000313" key="1">
    <source>
        <dbReference type="EMBL" id="KYP76586.1"/>
    </source>
</evidence>
<dbReference type="AlphaFoldDB" id="A0A151UB80"/>
<dbReference type="InterPro" id="IPR043502">
    <property type="entry name" value="DNA/RNA_pol_sf"/>
</dbReference>